<evidence type="ECO:0000256" key="9">
    <source>
        <dbReference type="ARBA" id="ARBA00048090"/>
    </source>
</evidence>
<gene>
    <name evidence="11" type="ORF">BC008_12690</name>
    <name evidence="12" type="ORF">BC008_12905</name>
</gene>
<evidence type="ECO:0000256" key="4">
    <source>
        <dbReference type="ARBA" id="ARBA00022679"/>
    </source>
</evidence>
<dbReference type="Gene3D" id="3.40.50.300">
    <property type="entry name" value="P-loop containing nucleotide triphosphate hydrolases"/>
    <property type="match status" value="1"/>
</dbReference>
<dbReference type="Pfam" id="PF01202">
    <property type="entry name" value="SKI"/>
    <property type="match status" value="1"/>
</dbReference>
<evidence type="ECO:0000256" key="7">
    <source>
        <dbReference type="ARBA" id="ARBA00022840"/>
    </source>
</evidence>
<dbReference type="Proteomes" id="UP000053372">
    <property type="component" value="Unassembled WGS sequence"/>
</dbReference>
<dbReference type="GO" id="GO:0046316">
    <property type="term" value="F:gluconokinase activity"/>
    <property type="evidence" value="ECO:0007669"/>
    <property type="project" value="UniProtKB-EC"/>
</dbReference>
<dbReference type="GO" id="GO:0005737">
    <property type="term" value="C:cytoplasm"/>
    <property type="evidence" value="ECO:0007669"/>
    <property type="project" value="TreeGrafter"/>
</dbReference>
<comment type="pathway">
    <text evidence="1">Carbohydrate acid metabolism.</text>
</comment>
<evidence type="ECO:0000313" key="11">
    <source>
        <dbReference type="EMBL" id="KST63155.1"/>
    </source>
</evidence>
<evidence type="ECO:0000256" key="10">
    <source>
        <dbReference type="RuleBase" id="RU363066"/>
    </source>
</evidence>
<organism evidence="11 13">
    <name type="scientific">Mastigocoleus testarum BC008</name>
    <dbReference type="NCBI Taxonomy" id="371196"/>
    <lineage>
        <taxon>Bacteria</taxon>
        <taxon>Bacillati</taxon>
        <taxon>Cyanobacteriota</taxon>
        <taxon>Cyanophyceae</taxon>
        <taxon>Nostocales</taxon>
        <taxon>Hapalosiphonaceae</taxon>
        <taxon>Mastigocoleus</taxon>
    </lineage>
</organism>
<evidence type="ECO:0000256" key="2">
    <source>
        <dbReference type="ARBA" id="ARBA00008420"/>
    </source>
</evidence>
<evidence type="ECO:0000256" key="8">
    <source>
        <dbReference type="ARBA" id="ARBA00023064"/>
    </source>
</evidence>
<dbReference type="EMBL" id="LMTZ01000142">
    <property type="protein sequence ID" value="KST63155.1"/>
    <property type="molecule type" value="Genomic_DNA"/>
</dbReference>
<dbReference type="InterPro" id="IPR031322">
    <property type="entry name" value="Shikimate/glucono_kinase"/>
</dbReference>
<dbReference type="AlphaFoldDB" id="A0A0V7ZF76"/>
<keyword evidence="7 10" id="KW-0067">ATP-binding</keyword>
<accession>A0A0V7ZF76</accession>
<dbReference type="SUPFAM" id="SSF52540">
    <property type="entry name" value="P-loop containing nucleoside triphosphate hydrolases"/>
    <property type="match status" value="1"/>
</dbReference>
<dbReference type="CDD" id="cd02021">
    <property type="entry name" value="GntK"/>
    <property type="match status" value="1"/>
</dbReference>
<comment type="caution">
    <text evidence="11">The sequence shown here is derived from an EMBL/GenBank/DDBJ whole genome shotgun (WGS) entry which is preliminary data.</text>
</comment>
<comment type="catalytic activity">
    <reaction evidence="9 10">
        <text>D-gluconate + ATP = 6-phospho-D-gluconate + ADP + H(+)</text>
        <dbReference type="Rhea" id="RHEA:19433"/>
        <dbReference type="ChEBI" id="CHEBI:15378"/>
        <dbReference type="ChEBI" id="CHEBI:18391"/>
        <dbReference type="ChEBI" id="CHEBI:30616"/>
        <dbReference type="ChEBI" id="CHEBI:58759"/>
        <dbReference type="ChEBI" id="CHEBI:456216"/>
        <dbReference type="EC" id="2.7.1.12"/>
    </reaction>
</comment>
<sequence>MIIILIGVSGSGKTTIGKQLADSLNWQFYDADDFHSAKNIEKMQAAIPLEDSDRMPWLQAIADAIAKWLQENQNIIMACSALKESYRQLLLIDRENIQFIYLKGSFELIQKRLQKRENHFMSERLLKNQFDVLEEPSNIPTIDISNPPEKIVATIREILRSS</sequence>
<dbReference type="NCBIfam" id="TIGR01313">
    <property type="entry name" value="therm_gnt_kin"/>
    <property type="match status" value="1"/>
</dbReference>
<keyword evidence="8" id="KW-0311">Gluconate utilization</keyword>
<keyword evidence="5 10" id="KW-0547">Nucleotide-binding</keyword>
<comment type="similarity">
    <text evidence="2 10">Belongs to the gluconokinase GntK/GntV family.</text>
</comment>
<dbReference type="EMBL" id="LMTZ01000141">
    <property type="protein sequence ID" value="KST63200.1"/>
    <property type="molecule type" value="Genomic_DNA"/>
</dbReference>
<name>A0A0V7ZF76_9CYAN</name>
<dbReference type="FunFam" id="3.40.50.300:FF:000522">
    <property type="entry name" value="Gluconokinase"/>
    <property type="match status" value="1"/>
</dbReference>
<evidence type="ECO:0000256" key="5">
    <source>
        <dbReference type="ARBA" id="ARBA00022741"/>
    </source>
</evidence>
<proteinExistence type="inferred from homology"/>
<dbReference type="InterPro" id="IPR006001">
    <property type="entry name" value="Therm_gnt_kin"/>
</dbReference>
<dbReference type="PANTHER" id="PTHR43442:SF3">
    <property type="entry name" value="GLUCONOKINASE-RELATED"/>
    <property type="match status" value="1"/>
</dbReference>
<keyword evidence="4 10" id="KW-0808">Transferase</keyword>
<reference evidence="11 13" key="1">
    <citation type="journal article" date="2015" name="Genome Announc.">
        <title>Draft Genome of the Euendolithic (true boring) Cyanobacterium Mastigocoleus testarum strain BC008.</title>
        <authorList>
            <person name="Guida B.S."/>
            <person name="Garcia-Pichel F."/>
        </authorList>
    </citation>
    <scope>NUCLEOTIDE SEQUENCE [LARGE SCALE GENOMIC DNA]</scope>
    <source>
        <strain evidence="11 13">BC008</strain>
    </source>
</reference>
<evidence type="ECO:0000313" key="12">
    <source>
        <dbReference type="EMBL" id="KST63200.1"/>
    </source>
</evidence>
<keyword evidence="6 10" id="KW-0418">Kinase</keyword>
<dbReference type="InterPro" id="IPR027417">
    <property type="entry name" value="P-loop_NTPase"/>
</dbReference>
<keyword evidence="13" id="KW-1185">Reference proteome</keyword>
<evidence type="ECO:0000256" key="3">
    <source>
        <dbReference type="ARBA" id="ARBA00012054"/>
    </source>
</evidence>
<dbReference type="EC" id="2.7.1.12" evidence="3 10"/>
<dbReference type="GO" id="GO:0005524">
    <property type="term" value="F:ATP binding"/>
    <property type="evidence" value="ECO:0007669"/>
    <property type="project" value="UniProtKB-KW"/>
</dbReference>
<dbReference type="OrthoDB" id="9800332at2"/>
<dbReference type="PANTHER" id="PTHR43442">
    <property type="entry name" value="GLUCONOKINASE-RELATED"/>
    <property type="match status" value="1"/>
</dbReference>
<evidence type="ECO:0000313" key="13">
    <source>
        <dbReference type="Proteomes" id="UP000053372"/>
    </source>
</evidence>
<dbReference type="GO" id="GO:0019521">
    <property type="term" value="P:D-gluconate metabolic process"/>
    <property type="evidence" value="ECO:0007669"/>
    <property type="project" value="UniProtKB-KW"/>
</dbReference>
<dbReference type="RefSeq" id="WP_027843784.1">
    <property type="nucleotide sequence ID" value="NZ_LMTZ01000141.1"/>
</dbReference>
<protein>
    <recommendedName>
        <fullName evidence="3 10">Gluconokinase</fullName>
        <ecNumber evidence="3 10">2.7.1.12</ecNumber>
    </recommendedName>
</protein>
<dbReference type="PRINTS" id="PR01100">
    <property type="entry name" value="SHIKIMTKNASE"/>
</dbReference>
<evidence type="ECO:0000256" key="6">
    <source>
        <dbReference type="ARBA" id="ARBA00022777"/>
    </source>
</evidence>
<evidence type="ECO:0000256" key="1">
    <source>
        <dbReference type="ARBA" id="ARBA00004761"/>
    </source>
</evidence>